<reference evidence="1 2" key="1">
    <citation type="journal article" date="2016" name="Mol. Biol. Evol.">
        <title>Comparative Genomics of Early-Diverging Mushroom-Forming Fungi Provides Insights into the Origins of Lignocellulose Decay Capabilities.</title>
        <authorList>
            <person name="Nagy L.G."/>
            <person name="Riley R."/>
            <person name="Tritt A."/>
            <person name="Adam C."/>
            <person name="Daum C."/>
            <person name="Floudas D."/>
            <person name="Sun H."/>
            <person name="Yadav J.S."/>
            <person name="Pangilinan J."/>
            <person name="Larsson K.H."/>
            <person name="Matsuura K."/>
            <person name="Barry K."/>
            <person name="Labutti K."/>
            <person name="Kuo R."/>
            <person name="Ohm R.A."/>
            <person name="Bhattacharya S.S."/>
            <person name="Shirouzu T."/>
            <person name="Yoshinaga Y."/>
            <person name="Martin F.M."/>
            <person name="Grigoriev I.V."/>
            <person name="Hibbett D.S."/>
        </authorList>
    </citation>
    <scope>NUCLEOTIDE SEQUENCE [LARGE SCALE GENOMIC DNA]</scope>
    <source>
        <strain evidence="1 2">CBS 109695</strain>
    </source>
</reference>
<protein>
    <submittedName>
        <fullName evidence="1">Uncharacterized protein</fullName>
    </submittedName>
</protein>
<dbReference type="EMBL" id="KV417959">
    <property type="protein sequence ID" value="KZP04103.1"/>
    <property type="molecule type" value="Genomic_DNA"/>
</dbReference>
<evidence type="ECO:0000313" key="1">
    <source>
        <dbReference type="EMBL" id="KZP04103.1"/>
    </source>
</evidence>
<accession>A0A167UMS2</accession>
<dbReference type="AlphaFoldDB" id="A0A167UMS2"/>
<keyword evidence="2" id="KW-1185">Reference proteome</keyword>
<gene>
    <name evidence="1" type="ORF">FIBSPDRAFT_904518</name>
</gene>
<evidence type="ECO:0000313" key="2">
    <source>
        <dbReference type="Proteomes" id="UP000076532"/>
    </source>
</evidence>
<sequence>MWNIVSVSTASGSGSYIILGGAHGKEVVGPTGPFCYSYVIAFPGLGYIKLTDEGNGVVGPGDWSVAVSGSSTNWFYEGTGSASVAVDASGKYTISGGSNSISGQM</sequence>
<dbReference type="OrthoDB" id="2897728at2759"/>
<organism evidence="1 2">
    <name type="scientific">Athelia psychrophila</name>
    <dbReference type="NCBI Taxonomy" id="1759441"/>
    <lineage>
        <taxon>Eukaryota</taxon>
        <taxon>Fungi</taxon>
        <taxon>Dikarya</taxon>
        <taxon>Basidiomycota</taxon>
        <taxon>Agaricomycotina</taxon>
        <taxon>Agaricomycetes</taxon>
        <taxon>Agaricomycetidae</taxon>
        <taxon>Atheliales</taxon>
        <taxon>Atheliaceae</taxon>
        <taxon>Athelia</taxon>
    </lineage>
</organism>
<dbReference type="Proteomes" id="UP000076532">
    <property type="component" value="Unassembled WGS sequence"/>
</dbReference>
<proteinExistence type="predicted"/>
<name>A0A167UMS2_9AGAM</name>